<accession>A0A0D0D7H3</accession>
<keyword evidence="3" id="KW-1185">Reference proteome</keyword>
<feature type="domain" description="BD-FAE-like" evidence="1">
    <location>
        <begin position="6"/>
        <end position="72"/>
    </location>
</feature>
<dbReference type="InParanoid" id="A0A0D0D7H3"/>
<proteinExistence type="predicted"/>
<evidence type="ECO:0000259" key="1">
    <source>
        <dbReference type="Pfam" id="PF20434"/>
    </source>
</evidence>
<dbReference type="Gene3D" id="3.40.50.1820">
    <property type="entry name" value="alpha/beta hydrolase"/>
    <property type="match status" value="1"/>
</dbReference>
<evidence type="ECO:0000313" key="2">
    <source>
        <dbReference type="EMBL" id="KIK72895.1"/>
    </source>
</evidence>
<dbReference type="STRING" id="930991.A0A0D0D7H3"/>
<dbReference type="OrthoDB" id="433474at2759"/>
<reference evidence="3" key="2">
    <citation type="submission" date="2015-01" db="EMBL/GenBank/DDBJ databases">
        <title>Evolutionary Origins and Diversification of the Mycorrhizal Mutualists.</title>
        <authorList>
            <consortium name="DOE Joint Genome Institute"/>
            <consortium name="Mycorrhizal Genomics Consortium"/>
            <person name="Kohler A."/>
            <person name="Kuo A."/>
            <person name="Nagy L.G."/>
            <person name="Floudas D."/>
            <person name="Copeland A."/>
            <person name="Barry K.W."/>
            <person name="Cichocki N."/>
            <person name="Veneault-Fourrey C."/>
            <person name="LaButti K."/>
            <person name="Lindquist E.A."/>
            <person name="Lipzen A."/>
            <person name="Lundell T."/>
            <person name="Morin E."/>
            <person name="Murat C."/>
            <person name="Riley R."/>
            <person name="Ohm R."/>
            <person name="Sun H."/>
            <person name="Tunlid A."/>
            <person name="Henrissat B."/>
            <person name="Grigoriev I.V."/>
            <person name="Hibbett D.S."/>
            <person name="Martin F."/>
        </authorList>
    </citation>
    <scope>NUCLEOTIDE SEQUENCE [LARGE SCALE GENOMIC DNA]</scope>
    <source>
        <strain evidence="3">Ve08.2h10</strain>
    </source>
</reference>
<dbReference type="Proteomes" id="UP000054538">
    <property type="component" value="Unassembled WGS sequence"/>
</dbReference>
<dbReference type="Pfam" id="PF20434">
    <property type="entry name" value="BD-FAE"/>
    <property type="match status" value="1"/>
</dbReference>
<dbReference type="InterPro" id="IPR029058">
    <property type="entry name" value="AB_hydrolase_fold"/>
</dbReference>
<dbReference type="AlphaFoldDB" id="A0A0D0D7H3"/>
<evidence type="ECO:0000313" key="3">
    <source>
        <dbReference type="Proteomes" id="UP000054538"/>
    </source>
</evidence>
<organism evidence="2 3">
    <name type="scientific">Paxillus rubicundulus Ve08.2h10</name>
    <dbReference type="NCBI Taxonomy" id="930991"/>
    <lineage>
        <taxon>Eukaryota</taxon>
        <taxon>Fungi</taxon>
        <taxon>Dikarya</taxon>
        <taxon>Basidiomycota</taxon>
        <taxon>Agaricomycotina</taxon>
        <taxon>Agaricomycetes</taxon>
        <taxon>Agaricomycetidae</taxon>
        <taxon>Boletales</taxon>
        <taxon>Paxilineae</taxon>
        <taxon>Paxillaceae</taxon>
        <taxon>Paxillus</taxon>
    </lineage>
</organism>
<name>A0A0D0D7H3_9AGAM</name>
<gene>
    <name evidence="2" type="ORF">PAXRUDRAFT_796883</name>
</gene>
<dbReference type="EMBL" id="KN830320">
    <property type="protein sequence ID" value="KIK72895.1"/>
    <property type="molecule type" value="Genomic_DNA"/>
</dbReference>
<dbReference type="HOGENOM" id="CLU_2062250_0_0_1"/>
<sequence length="119" mass="12982">MGYRTLGTFFTQHGFMTVIPNCRLVPEVKFPEASEDIRDAIVWVSQNMAAITAAMSMLAPDPASGAAHMMVMTMHEKLRGTVPPLHGLVLSGGPWFFGVDGEKFTTEGPVKFYFGSAEL</sequence>
<reference evidence="2 3" key="1">
    <citation type="submission" date="2014-04" db="EMBL/GenBank/DDBJ databases">
        <authorList>
            <consortium name="DOE Joint Genome Institute"/>
            <person name="Kuo A."/>
            <person name="Kohler A."/>
            <person name="Jargeat P."/>
            <person name="Nagy L.G."/>
            <person name="Floudas D."/>
            <person name="Copeland A."/>
            <person name="Barry K.W."/>
            <person name="Cichocki N."/>
            <person name="Veneault-Fourrey C."/>
            <person name="LaButti K."/>
            <person name="Lindquist E.A."/>
            <person name="Lipzen A."/>
            <person name="Lundell T."/>
            <person name="Morin E."/>
            <person name="Murat C."/>
            <person name="Sun H."/>
            <person name="Tunlid A."/>
            <person name="Henrissat B."/>
            <person name="Grigoriev I.V."/>
            <person name="Hibbett D.S."/>
            <person name="Martin F."/>
            <person name="Nordberg H.P."/>
            <person name="Cantor M.N."/>
            <person name="Hua S.X."/>
        </authorList>
    </citation>
    <scope>NUCLEOTIDE SEQUENCE [LARGE SCALE GENOMIC DNA]</scope>
    <source>
        <strain evidence="2 3">Ve08.2h10</strain>
    </source>
</reference>
<dbReference type="SUPFAM" id="SSF53474">
    <property type="entry name" value="alpha/beta-Hydrolases"/>
    <property type="match status" value="1"/>
</dbReference>
<dbReference type="InterPro" id="IPR049492">
    <property type="entry name" value="BD-FAE-like_dom"/>
</dbReference>
<protein>
    <recommendedName>
        <fullName evidence="1">BD-FAE-like domain-containing protein</fullName>
    </recommendedName>
</protein>